<proteinExistence type="predicted"/>
<keyword evidence="12" id="KW-1185">Reference proteome</keyword>
<dbReference type="NCBIfam" id="NF006367">
    <property type="entry name" value="PRK08591.1"/>
    <property type="match status" value="1"/>
</dbReference>
<evidence type="ECO:0000256" key="8">
    <source>
        <dbReference type="PROSITE-ProRule" id="PRU00409"/>
    </source>
</evidence>
<evidence type="ECO:0000256" key="7">
    <source>
        <dbReference type="ARBA" id="ARBA00048600"/>
    </source>
</evidence>
<evidence type="ECO:0000259" key="10">
    <source>
        <dbReference type="PROSITE" id="PS50979"/>
    </source>
</evidence>
<name>A0A1N7H346_9ACTN</name>
<feature type="domain" description="Biotin carboxylation" evidence="10">
    <location>
        <begin position="1"/>
        <end position="446"/>
    </location>
</feature>
<dbReference type="GO" id="GO:0046872">
    <property type="term" value="F:metal ion binding"/>
    <property type="evidence" value="ECO:0007669"/>
    <property type="project" value="InterPro"/>
</dbReference>
<evidence type="ECO:0000313" key="11">
    <source>
        <dbReference type="EMBL" id="SIS19262.1"/>
    </source>
</evidence>
<dbReference type="SUPFAM" id="SSF51246">
    <property type="entry name" value="Rudiment single hybrid motif"/>
    <property type="match status" value="1"/>
</dbReference>
<dbReference type="STRING" id="58117.SAMN05421833_13622"/>
<dbReference type="PROSITE" id="PS00866">
    <property type="entry name" value="CPSASE_1"/>
    <property type="match status" value="1"/>
</dbReference>
<evidence type="ECO:0000256" key="5">
    <source>
        <dbReference type="ARBA" id="ARBA00022840"/>
    </source>
</evidence>
<dbReference type="InterPro" id="IPR005482">
    <property type="entry name" value="Biotin_COase_C"/>
</dbReference>
<comment type="catalytic activity">
    <reaction evidence="7">
        <text>N(6)-biotinyl-L-lysyl-[protein] + hydrogencarbonate + ATP = N(6)-carboxybiotinyl-L-lysyl-[protein] + ADP + phosphate + H(+)</text>
        <dbReference type="Rhea" id="RHEA:13501"/>
        <dbReference type="Rhea" id="RHEA-COMP:10505"/>
        <dbReference type="Rhea" id="RHEA-COMP:10506"/>
        <dbReference type="ChEBI" id="CHEBI:15378"/>
        <dbReference type="ChEBI" id="CHEBI:17544"/>
        <dbReference type="ChEBI" id="CHEBI:30616"/>
        <dbReference type="ChEBI" id="CHEBI:43474"/>
        <dbReference type="ChEBI" id="CHEBI:83144"/>
        <dbReference type="ChEBI" id="CHEBI:83145"/>
        <dbReference type="ChEBI" id="CHEBI:456216"/>
        <dbReference type="EC" id="6.3.4.14"/>
    </reaction>
</comment>
<dbReference type="PROSITE" id="PS50975">
    <property type="entry name" value="ATP_GRASP"/>
    <property type="match status" value="1"/>
</dbReference>
<dbReference type="EMBL" id="FTNI01000036">
    <property type="protein sequence ID" value="SIS19262.1"/>
    <property type="molecule type" value="Genomic_DNA"/>
</dbReference>
<feature type="domain" description="ATP-grasp" evidence="9">
    <location>
        <begin position="120"/>
        <end position="317"/>
    </location>
</feature>
<dbReference type="Proteomes" id="UP000186096">
    <property type="component" value="Unassembled WGS sequence"/>
</dbReference>
<dbReference type="PANTHER" id="PTHR48095">
    <property type="entry name" value="PYRUVATE CARBOXYLASE SUBUNIT A"/>
    <property type="match status" value="1"/>
</dbReference>
<keyword evidence="3" id="KW-0436">Ligase</keyword>
<dbReference type="SUPFAM" id="SSF56059">
    <property type="entry name" value="Glutathione synthetase ATP-binding domain-like"/>
    <property type="match status" value="1"/>
</dbReference>
<dbReference type="InterPro" id="IPR011764">
    <property type="entry name" value="Biotin_carboxylation_dom"/>
</dbReference>
<evidence type="ECO:0000256" key="4">
    <source>
        <dbReference type="ARBA" id="ARBA00022741"/>
    </source>
</evidence>
<dbReference type="Pfam" id="PF02785">
    <property type="entry name" value="Biotin_carb_C"/>
    <property type="match status" value="1"/>
</dbReference>
<dbReference type="SUPFAM" id="SSF52440">
    <property type="entry name" value="PreATP-grasp domain"/>
    <property type="match status" value="1"/>
</dbReference>
<dbReference type="FunFam" id="3.30.1490.20:FF:000003">
    <property type="entry name" value="acetyl-CoA carboxylase isoform X1"/>
    <property type="match status" value="1"/>
</dbReference>
<dbReference type="InterPro" id="IPR005481">
    <property type="entry name" value="BC-like_N"/>
</dbReference>
<reference evidence="12" key="1">
    <citation type="submission" date="2017-01" db="EMBL/GenBank/DDBJ databases">
        <authorList>
            <person name="Varghese N."/>
            <person name="Submissions S."/>
        </authorList>
    </citation>
    <scope>NUCLEOTIDE SEQUENCE [LARGE SCALE GENOMIC DNA]</scope>
    <source>
        <strain evidence="12">ATCC 12950</strain>
    </source>
</reference>
<evidence type="ECO:0000256" key="3">
    <source>
        <dbReference type="ARBA" id="ARBA00022598"/>
    </source>
</evidence>
<dbReference type="InterPro" id="IPR016185">
    <property type="entry name" value="PreATP-grasp_dom_sf"/>
</dbReference>
<dbReference type="AlphaFoldDB" id="A0A1N7H346"/>
<dbReference type="InterPro" id="IPR005479">
    <property type="entry name" value="CPAse_ATP-bd"/>
</dbReference>
<keyword evidence="5 8" id="KW-0067">ATP-binding</keyword>
<evidence type="ECO:0000256" key="1">
    <source>
        <dbReference type="ARBA" id="ARBA00003761"/>
    </source>
</evidence>
<comment type="function">
    <text evidence="1">This protein is a component of the acetyl coenzyme A carboxylase complex; first, biotin carboxylase catalyzes the carboxylation of the carrier protein and then the transcarboxylase transfers the carboxyl group to form malonyl-CoA.</text>
</comment>
<dbReference type="SMART" id="SM00878">
    <property type="entry name" value="Biotin_carb_C"/>
    <property type="match status" value="1"/>
</dbReference>
<organism evidence="11 12">
    <name type="scientific">Microbispora rosea</name>
    <dbReference type="NCBI Taxonomy" id="58117"/>
    <lineage>
        <taxon>Bacteria</taxon>
        <taxon>Bacillati</taxon>
        <taxon>Actinomycetota</taxon>
        <taxon>Actinomycetes</taxon>
        <taxon>Streptosporangiales</taxon>
        <taxon>Streptosporangiaceae</taxon>
        <taxon>Microbispora</taxon>
    </lineage>
</organism>
<evidence type="ECO:0000256" key="2">
    <source>
        <dbReference type="ARBA" id="ARBA00013263"/>
    </source>
</evidence>
<evidence type="ECO:0000259" key="9">
    <source>
        <dbReference type="PROSITE" id="PS50975"/>
    </source>
</evidence>
<keyword evidence="6" id="KW-0092">Biotin</keyword>
<dbReference type="PANTHER" id="PTHR48095:SF2">
    <property type="entry name" value="BIOTIN CARBOXYLASE, CHLOROPLASTIC"/>
    <property type="match status" value="1"/>
</dbReference>
<dbReference type="PROSITE" id="PS50979">
    <property type="entry name" value="BC"/>
    <property type="match status" value="1"/>
</dbReference>
<evidence type="ECO:0000313" key="12">
    <source>
        <dbReference type="Proteomes" id="UP000186096"/>
    </source>
</evidence>
<dbReference type="FunFam" id="3.40.50.20:FF:000010">
    <property type="entry name" value="Propionyl-CoA carboxylase subunit alpha"/>
    <property type="match status" value="1"/>
</dbReference>
<dbReference type="Gene3D" id="3.30.470.20">
    <property type="entry name" value="ATP-grasp fold, B domain"/>
    <property type="match status" value="1"/>
</dbReference>
<dbReference type="EC" id="6.3.4.14" evidence="2"/>
<accession>A0A1N7H346</accession>
<dbReference type="InterPro" id="IPR011761">
    <property type="entry name" value="ATP-grasp"/>
</dbReference>
<dbReference type="OrthoDB" id="5166719at2"/>
<dbReference type="Pfam" id="PF02786">
    <property type="entry name" value="CPSase_L_D2"/>
    <property type="match status" value="1"/>
</dbReference>
<keyword evidence="4 8" id="KW-0547">Nucleotide-binding</keyword>
<sequence>MIGKVLIANRGEIALRVARTCRELGIRTVAAHSTDDRDSAAVRYCDEAIQIGPAPARRSYLNIAALAEAALRTGADAVHPGYGFLSEDPDFAEVCEDNGIVFIGPPARVMARLGDKIAARALMAEAGLPMLPGSPDPVSSPEEALKVAGDIGYPVVIKAAAGGGGRGMRLVRESAEMPAAFNETRSAAQDLFGDGRVFIERYLTGSRHVEIQVLADRHGDVVHLGERDCSAQRRYQKLVEESPAPALPAGLVKEMADAALRGAAAAGYVGAGTVEFLVDDAGHFYFLEVNCRIQVEHPVTEMVYGVDLVREQLRIAAGRRLSWRQEDLTPRGHAIECRVNAEDVGRGFTPAPGILDVFAPPAGPFVRVDTHGYPGYRIPASYDSLLAKLIVWGRRRDEALSRMDRALAEFRITGVPTTVNFLREIIRSPSYRAARHDTNLVQHLLAGRTAAGHTNGSDS</sequence>
<dbReference type="InterPro" id="IPR051602">
    <property type="entry name" value="ACC_Biotin_Carboxylase"/>
</dbReference>
<dbReference type="InterPro" id="IPR011054">
    <property type="entry name" value="Rudment_hybrid_motif"/>
</dbReference>
<dbReference type="Pfam" id="PF00289">
    <property type="entry name" value="Biotin_carb_N"/>
    <property type="match status" value="1"/>
</dbReference>
<evidence type="ECO:0000256" key="6">
    <source>
        <dbReference type="ARBA" id="ARBA00023267"/>
    </source>
</evidence>
<dbReference type="RefSeq" id="WP_076441732.1">
    <property type="nucleotide sequence ID" value="NZ_FTNI01000036.1"/>
</dbReference>
<gene>
    <name evidence="11" type="ORF">SAMN05421833_13622</name>
</gene>
<dbReference type="GO" id="GO:0004075">
    <property type="term" value="F:biotin carboxylase activity"/>
    <property type="evidence" value="ECO:0007669"/>
    <property type="project" value="UniProtKB-EC"/>
</dbReference>
<dbReference type="GO" id="GO:0005524">
    <property type="term" value="F:ATP binding"/>
    <property type="evidence" value="ECO:0007669"/>
    <property type="project" value="UniProtKB-UniRule"/>
</dbReference>
<protein>
    <recommendedName>
        <fullName evidence="2">biotin carboxylase</fullName>
        <ecNumber evidence="2">6.3.4.14</ecNumber>
    </recommendedName>
</protein>